<feature type="compositionally biased region" description="Low complexity" evidence="4">
    <location>
        <begin position="302"/>
        <end position="318"/>
    </location>
</feature>
<feature type="region of interest" description="Disordered" evidence="4">
    <location>
        <begin position="269"/>
        <end position="347"/>
    </location>
</feature>
<dbReference type="GO" id="GO:0005634">
    <property type="term" value="C:nucleus"/>
    <property type="evidence" value="ECO:0007669"/>
    <property type="project" value="TreeGrafter"/>
</dbReference>
<feature type="compositionally biased region" description="Polar residues" evidence="4">
    <location>
        <begin position="1"/>
        <end position="12"/>
    </location>
</feature>
<dbReference type="SMART" id="SM00501">
    <property type="entry name" value="BRIGHT"/>
    <property type="match status" value="1"/>
</dbReference>
<dbReference type="GO" id="GO:0006357">
    <property type="term" value="P:regulation of transcription by RNA polymerase II"/>
    <property type="evidence" value="ECO:0007669"/>
    <property type="project" value="TreeGrafter"/>
</dbReference>
<keyword evidence="3" id="KW-0539">Nucleus</keyword>
<dbReference type="Proteomes" id="UP000521872">
    <property type="component" value="Unassembled WGS sequence"/>
</dbReference>
<evidence type="ECO:0000313" key="6">
    <source>
        <dbReference type="EMBL" id="KAF4623073.1"/>
    </source>
</evidence>
<dbReference type="PANTHER" id="PTHR13964:SF27">
    <property type="entry name" value="HAT-TRICK, ISOFORM D"/>
    <property type="match status" value="1"/>
</dbReference>
<dbReference type="PANTHER" id="PTHR13964">
    <property type="entry name" value="RBP-RELATED"/>
    <property type="match status" value="1"/>
</dbReference>
<feature type="region of interest" description="Disordered" evidence="4">
    <location>
        <begin position="76"/>
        <end position="137"/>
    </location>
</feature>
<evidence type="ECO:0000256" key="1">
    <source>
        <dbReference type="ARBA" id="ARBA00023015"/>
    </source>
</evidence>
<evidence type="ECO:0000256" key="3">
    <source>
        <dbReference type="ARBA" id="ARBA00023242"/>
    </source>
</evidence>
<keyword evidence="2" id="KW-0804">Transcription</keyword>
<dbReference type="SMART" id="SM01014">
    <property type="entry name" value="ARID"/>
    <property type="match status" value="1"/>
</dbReference>
<organism evidence="6 7">
    <name type="scientific">Agrocybe pediades</name>
    <dbReference type="NCBI Taxonomy" id="84607"/>
    <lineage>
        <taxon>Eukaryota</taxon>
        <taxon>Fungi</taxon>
        <taxon>Dikarya</taxon>
        <taxon>Basidiomycota</taxon>
        <taxon>Agaricomycotina</taxon>
        <taxon>Agaricomycetes</taxon>
        <taxon>Agaricomycetidae</taxon>
        <taxon>Agaricales</taxon>
        <taxon>Agaricineae</taxon>
        <taxon>Strophariaceae</taxon>
        <taxon>Agrocybe</taxon>
    </lineage>
</organism>
<feature type="region of interest" description="Disordered" evidence="4">
    <location>
        <begin position="1"/>
        <end position="32"/>
    </location>
</feature>
<accession>A0A8H4R636</accession>
<gene>
    <name evidence="6" type="ORF">D9613_001934</name>
</gene>
<evidence type="ECO:0000313" key="7">
    <source>
        <dbReference type="Proteomes" id="UP000521872"/>
    </source>
</evidence>
<comment type="caution">
    <text evidence="6">The sequence shown here is derived from an EMBL/GenBank/DDBJ whole genome shotgun (WGS) entry which is preliminary data.</text>
</comment>
<dbReference type="Pfam" id="PF01388">
    <property type="entry name" value="ARID"/>
    <property type="match status" value="1"/>
</dbReference>
<keyword evidence="1" id="KW-0805">Transcription regulation</keyword>
<protein>
    <recommendedName>
        <fullName evidence="5">ARID domain-containing protein</fullName>
    </recommendedName>
</protein>
<feature type="compositionally biased region" description="Polar residues" evidence="4">
    <location>
        <begin position="76"/>
        <end position="86"/>
    </location>
</feature>
<name>A0A8H4R636_9AGAR</name>
<dbReference type="SUPFAM" id="SSF46774">
    <property type="entry name" value="ARID-like"/>
    <property type="match status" value="1"/>
</dbReference>
<feature type="compositionally biased region" description="Basic residues" evidence="4">
    <location>
        <begin position="398"/>
        <end position="408"/>
    </location>
</feature>
<dbReference type="InterPro" id="IPR001606">
    <property type="entry name" value="ARID_dom"/>
</dbReference>
<dbReference type="AlphaFoldDB" id="A0A8H4R636"/>
<reference evidence="6 7" key="1">
    <citation type="submission" date="2019-12" db="EMBL/GenBank/DDBJ databases">
        <authorList>
            <person name="Floudas D."/>
            <person name="Bentzer J."/>
            <person name="Ahren D."/>
            <person name="Johansson T."/>
            <person name="Persson P."/>
            <person name="Tunlid A."/>
        </authorList>
    </citation>
    <scope>NUCLEOTIDE SEQUENCE [LARGE SCALE GENOMIC DNA]</scope>
    <source>
        <strain evidence="6 7">CBS 102.39</strain>
    </source>
</reference>
<dbReference type="PROSITE" id="PS51011">
    <property type="entry name" value="ARID"/>
    <property type="match status" value="1"/>
</dbReference>
<evidence type="ECO:0000256" key="4">
    <source>
        <dbReference type="SAM" id="MobiDB-lite"/>
    </source>
</evidence>
<dbReference type="EMBL" id="JAACJL010000001">
    <property type="protein sequence ID" value="KAF4623073.1"/>
    <property type="molecule type" value="Genomic_DNA"/>
</dbReference>
<feature type="region of interest" description="Disordered" evidence="4">
    <location>
        <begin position="392"/>
        <end position="452"/>
    </location>
</feature>
<dbReference type="GO" id="GO:0000976">
    <property type="term" value="F:transcription cis-regulatory region binding"/>
    <property type="evidence" value="ECO:0007669"/>
    <property type="project" value="TreeGrafter"/>
</dbReference>
<keyword evidence="7" id="KW-1185">Reference proteome</keyword>
<feature type="compositionally biased region" description="Low complexity" evidence="4">
    <location>
        <begin position="271"/>
        <end position="287"/>
    </location>
</feature>
<feature type="compositionally biased region" description="Polar residues" evidence="4">
    <location>
        <begin position="94"/>
        <end position="137"/>
    </location>
</feature>
<dbReference type="InterPro" id="IPR036431">
    <property type="entry name" value="ARID_dom_sf"/>
</dbReference>
<dbReference type="InterPro" id="IPR051232">
    <property type="entry name" value="ARID/SWI1_ChromRemod"/>
</dbReference>
<evidence type="ECO:0000259" key="5">
    <source>
        <dbReference type="PROSITE" id="PS51011"/>
    </source>
</evidence>
<feature type="compositionally biased region" description="Polar residues" evidence="4">
    <location>
        <begin position="333"/>
        <end position="347"/>
    </location>
</feature>
<feature type="compositionally biased region" description="Polar residues" evidence="4">
    <location>
        <begin position="430"/>
        <end position="447"/>
    </location>
</feature>
<evidence type="ECO:0000256" key="2">
    <source>
        <dbReference type="ARBA" id="ARBA00023163"/>
    </source>
</evidence>
<dbReference type="CDD" id="cd16100">
    <property type="entry name" value="ARID"/>
    <property type="match status" value="1"/>
</dbReference>
<dbReference type="Gene3D" id="1.10.150.60">
    <property type="entry name" value="ARID DNA-binding domain"/>
    <property type="match status" value="1"/>
</dbReference>
<sequence length="942" mass="103662">MLPQGRPQQHIQHSGFPSFPSPADSFHLDSPQVAKQMAALSAASQARIAQNTRAAQSAAGGTSSGPYVGGINSHSYSPDLLNNNPPGSLPANFQMPNTYSTQPPNSAIPNSFLDQTMSQSNSAHGQPQPSSNPLKSRQTSFLTGLATVMAKRGTPLPQSLTGVHVPNFDSTNTIWSIIEPADEVGAFRLAGKDVDLFKLWGLVYQKGGANAVTASDGWGSILRQFDLPEHFAEPQRNHSTSVALMLSQFYNVILYPFEEIYKRNILEQQRKAQQPGQQRPGGMPGQQFATPQNMNRVPPGMPNIQQQQPQQTMRPPNTNAMMGQGIHADGLNQYPQMPNQSRSSSQIANQVPVPDIVGAIARQDADVLSQSVEPTLLDQDFQGIKRKHETFTEDTLKRARQKTGKLHRYPPESNPGLNSIGPDNRVRGRSVSQSAPSVNPSANSRPQPTRRKIEYVPLARDVQSYGGRDLQAFDQEWNAVVPRRPIRDINDWGTIDIECLCMSIRSRLSIELSYALTTFTVLSTMRGQTPGSGFPIAQTPDLLEELLDLVEELAFDSEPEDIPTTNMPEQPCRIYTNKELVDVVHNTQSRPFAVLETDQGSKNPALGPQQRPGNIIMAIVSILRNLSLIMDNADYFAQHPRMLDILLRLCLVEEVEGSGPSPVSKNISLSDLLILRKETLAILMGMAPTMAFPISPTTCRTARRVFNLLASYLVDPSEALPPLASVQLAGVAPSPSRRPSLLADIALETFSRFSQNDANRQLLSKAVPSSSLWLLLSMLVHRLPVVDADFIFMQQREYWLSFVEKIVMSIYSLVFLAPYELKQRIKNDRSLGLKSITLRMVRKAIGLPNVDRNMFMVCAQRAVGTLKLLDKAEESLDNSETTMPVLSFGMGFADADDSGAEKGTGMLGASRDSSLEMLMTAGMVQEPSIFNELDSLLRVECQ</sequence>
<feature type="domain" description="ARID" evidence="5">
    <location>
        <begin position="135"/>
        <end position="262"/>
    </location>
</feature>
<proteinExistence type="predicted"/>